<dbReference type="EMBL" id="CP024608">
    <property type="protein sequence ID" value="ATQ77166.1"/>
    <property type="molecule type" value="Genomic_DNA"/>
</dbReference>
<dbReference type="InterPro" id="IPR036909">
    <property type="entry name" value="Cyt_c-like_dom_sf"/>
</dbReference>
<evidence type="ECO:0000256" key="3">
    <source>
        <dbReference type="ARBA" id="ARBA00023004"/>
    </source>
</evidence>
<evidence type="ECO:0000256" key="1">
    <source>
        <dbReference type="ARBA" id="ARBA00022617"/>
    </source>
</evidence>
<organism evidence="6 7">
    <name type="scientific">Massilia violaceinigra</name>
    <dbReference type="NCBI Taxonomy" id="2045208"/>
    <lineage>
        <taxon>Bacteria</taxon>
        <taxon>Pseudomonadati</taxon>
        <taxon>Pseudomonadota</taxon>
        <taxon>Betaproteobacteria</taxon>
        <taxon>Burkholderiales</taxon>
        <taxon>Oxalobacteraceae</taxon>
        <taxon>Telluria group</taxon>
        <taxon>Massilia</taxon>
    </lineage>
</organism>
<protein>
    <submittedName>
        <fullName evidence="6">Ribonuclease E</fullName>
    </submittedName>
</protein>
<dbReference type="InterPro" id="IPR009056">
    <property type="entry name" value="Cyt_c-like_dom"/>
</dbReference>
<dbReference type="AlphaFoldDB" id="A0A2D2DQA6"/>
<gene>
    <name evidence="6" type="ORF">CR152_23590</name>
</gene>
<dbReference type="KEGG" id="mass:CR152_23590"/>
<dbReference type="GO" id="GO:0004130">
    <property type="term" value="F:cytochrome-c peroxidase activity"/>
    <property type="evidence" value="ECO:0007669"/>
    <property type="project" value="TreeGrafter"/>
</dbReference>
<evidence type="ECO:0000313" key="6">
    <source>
        <dbReference type="EMBL" id="ATQ77166.1"/>
    </source>
</evidence>
<evidence type="ECO:0000259" key="5">
    <source>
        <dbReference type="PROSITE" id="PS51007"/>
    </source>
</evidence>
<dbReference type="Gene3D" id="1.10.760.10">
    <property type="entry name" value="Cytochrome c-like domain"/>
    <property type="match status" value="1"/>
</dbReference>
<evidence type="ECO:0000313" key="7">
    <source>
        <dbReference type="Proteomes" id="UP000229897"/>
    </source>
</evidence>
<dbReference type="Proteomes" id="UP000229897">
    <property type="component" value="Chromosome"/>
</dbReference>
<accession>A0A2D2DQA6</accession>
<dbReference type="GO" id="GO:0046872">
    <property type="term" value="F:metal ion binding"/>
    <property type="evidence" value="ECO:0007669"/>
    <property type="project" value="UniProtKB-KW"/>
</dbReference>
<dbReference type="SUPFAM" id="SSF46626">
    <property type="entry name" value="Cytochrome c"/>
    <property type="match status" value="1"/>
</dbReference>
<dbReference type="GO" id="GO:0009055">
    <property type="term" value="F:electron transfer activity"/>
    <property type="evidence" value="ECO:0007669"/>
    <property type="project" value="InterPro"/>
</dbReference>
<dbReference type="InterPro" id="IPR047758">
    <property type="entry name" value="CytoC_perox"/>
</dbReference>
<feature type="domain" description="Cytochrome c" evidence="5">
    <location>
        <begin position="428"/>
        <end position="686"/>
    </location>
</feature>
<dbReference type="RefSeq" id="WP_099879093.1">
    <property type="nucleotide sequence ID" value="NZ_CP024608.1"/>
</dbReference>
<keyword evidence="1 4" id="KW-0349">Heme</keyword>
<dbReference type="PROSITE" id="PS51007">
    <property type="entry name" value="CYTC"/>
    <property type="match status" value="2"/>
</dbReference>
<reference evidence="6" key="1">
    <citation type="submission" date="2017-10" db="EMBL/GenBank/DDBJ databases">
        <title>Massilia psychrophilum sp. nov., a novel purple-pigmented bacterium isolated from Tianshan glacier, Xinjiang Municipality, China.</title>
        <authorList>
            <person name="Wang H."/>
        </authorList>
    </citation>
    <scope>NUCLEOTIDE SEQUENCE [LARGE SCALE GENOMIC DNA]</scope>
    <source>
        <strain evidence="6">B2</strain>
    </source>
</reference>
<sequence length="686" mass="75650">MVRRSLKHWLLAIVLVLLLVIVVPPLALSLFRHQQASDADPGRGAATVAHDVFGDSFTKVTYLEQNWQPQDSLWFYTTTQGSNLLPYDFFMALEQPGSTPLAAAPPFRANEHMNRLRYLPQRATASNPDALPVGFVKDGYLNKNYLGVTCAACHTAQINYRGLGMRIDGGPGGADMVGFLTSLTTAMQTVRDDAAVRERFVKAVLARGEYASADDIVKDVGVYTQRLVSYNTINHSATDYGYARLDAFGRIYNRTLQHLLNRSQLEAVLRNIFTPEQVAEALAGIGNTLSSAQRDQVIARVARTPRDIAWLKRELFIKADAPVSYPFLWDVPQHDVVQWNGIGNNAGLGPLGRNAGEVIGVFGTLDWHEADTYSLSSLLAGQGFKQSTIRFDSSVNVENLRLIESRLASLQSPQWPRSVFGAASIDAARVLRGERLFNNHCASCHASIDRSSPERRIVAYMSKVEEVGTDPTMADNSVKYLGYSGILRNQYVGAGVGSILLDKKAPIAALLTKATTSVLETRDPDKSFVQRWAEWLRNMAKAFFGNEIKASNKQGNYTIDTTVAPYASLRAYKGRALNGIWATAPYLHNGSVPTLYDLLLPAQCPAEDKQAECRPVKFQVGSREFDPVKVGMRSQGYDGFTFDTRLPGNSNAGHEYGMVAVTKGDKTVPPLTREDRLDLLDYLKAQ</sequence>
<proteinExistence type="predicted"/>
<dbReference type="Pfam" id="PF21419">
    <property type="entry name" value="RoxA-like_Cyt-c"/>
    <property type="match status" value="1"/>
</dbReference>
<dbReference type="OrthoDB" id="9805202at2"/>
<evidence type="ECO:0000256" key="4">
    <source>
        <dbReference type="PROSITE-ProRule" id="PRU00433"/>
    </source>
</evidence>
<dbReference type="PANTHER" id="PTHR30600">
    <property type="entry name" value="CYTOCHROME C PEROXIDASE-RELATED"/>
    <property type="match status" value="1"/>
</dbReference>
<keyword evidence="2 4" id="KW-0479">Metal-binding</keyword>
<dbReference type="NCBIfam" id="NF040606">
    <property type="entry name" value="CytoC_perox"/>
    <property type="match status" value="1"/>
</dbReference>
<dbReference type="PANTHER" id="PTHR30600:SF9">
    <property type="entry name" value="BLR7738 PROTEIN"/>
    <property type="match status" value="1"/>
</dbReference>
<feature type="domain" description="Cytochrome c" evidence="5">
    <location>
        <begin position="134"/>
        <end position="305"/>
    </location>
</feature>
<keyword evidence="3 4" id="KW-0408">Iron</keyword>
<dbReference type="GO" id="GO:0020037">
    <property type="term" value="F:heme binding"/>
    <property type="evidence" value="ECO:0007669"/>
    <property type="project" value="InterPro"/>
</dbReference>
<keyword evidence="7" id="KW-1185">Reference proteome</keyword>
<dbReference type="InterPro" id="IPR051395">
    <property type="entry name" value="Cytochrome_c_Peroxidase/MauG"/>
</dbReference>
<evidence type="ECO:0000256" key="2">
    <source>
        <dbReference type="ARBA" id="ARBA00022723"/>
    </source>
</evidence>
<name>A0A2D2DQA6_9BURK</name>